<evidence type="ECO:0000313" key="2">
    <source>
        <dbReference type="Proteomes" id="UP001157006"/>
    </source>
</evidence>
<organism evidence="1 2">
    <name type="scientific">Vicia faba</name>
    <name type="common">Broad bean</name>
    <name type="synonym">Faba vulgaris</name>
    <dbReference type="NCBI Taxonomy" id="3906"/>
    <lineage>
        <taxon>Eukaryota</taxon>
        <taxon>Viridiplantae</taxon>
        <taxon>Streptophyta</taxon>
        <taxon>Embryophyta</taxon>
        <taxon>Tracheophyta</taxon>
        <taxon>Spermatophyta</taxon>
        <taxon>Magnoliopsida</taxon>
        <taxon>eudicotyledons</taxon>
        <taxon>Gunneridae</taxon>
        <taxon>Pentapetalae</taxon>
        <taxon>rosids</taxon>
        <taxon>fabids</taxon>
        <taxon>Fabales</taxon>
        <taxon>Fabaceae</taxon>
        <taxon>Papilionoideae</taxon>
        <taxon>50 kb inversion clade</taxon>
        <taxon>NPAAA clade</taxon>
        <taxon>Hologalegina</taxon>
        <taxon>IRL clade</taxon>
        <taxon>Fabeae</taxon>
        <taxon>Vicia</taxon>
    </lineage>
</organism>
<name>A0AAV0YSK2_VICFA</name>
<evidence type="ECO:0000313" key="1">
    <source>
        <dbReference type="EMBL" id="CAI8589091.1"/>
    </source>
</evidence>
<accession>A0AAV0YSK2</accession>
<sequence length="120" mass="13701">MFQSILNRLVDGITIMQLDGIGSWMISLSCTAKMHRIIFSSLFSFKPSLSWKRIREIKEASQSRTPQSLTSKSISIRFDSTLKLHIKFNQRVFTYGIPNPNPTPKLSMTQLNLIQTSLPI</sequence>
<dbReference type="Proteomes" id="UP001157006">
    <property type="component" value="Chromosome 1L"/>
</dbReference>
<proteinExistence type="predicted"/>
<keyword evidence="2" id="KW-1185">Reference proteome</keyword>
<reference evidence="1 2" key="1">
    <citation type="submission" date="2023-01" db="EMBL/GenBank/DDBJ databases">
        <authorList>
            <person name="Kreplak J."/>
        </authorList>
    </citation>
    <scope>NUCLEOTIDE SEQUENCE [LARGE SCALE GENOMIC DNA]</scope>
</reference>
<gene>
    <name evidence="1" type="ORF">VFH_I377880</name>
</gene>
<protein>
    <submittedName>
        <fullName evidence="1">Uncharacterized protein</fullName>
    </submittedName>
</protein>
<dbReference type="AlphaFoldDB" id="A0AAV0YSK2"/>
<dbReference type="EMBL" id="OX451736">
    <property type="protein sequence ID" value="CAI8589091.1"/>
    <property type="molecule type" value="Genomic_DNA"/>
</dbReference>